<organism evidence="6 7">
    <name type="scientific">Cohnella abietis</name>
    <dbReference type="NCBI Taxonomy" id="2507935"/>
    <lineage>
        <taxon>Bacteria</taxon>
        <taxon>Bacillati</taxon>
        <taxon>Bacillota</taxon>
        <taxon>Bacilli</taxon>
        <taxon>Bacillales</taxon>
        <taxon>Paenibacillaceae</taxon>
        <taxon>Cohnella</taxon>
    </lineage>
</organism>
<comment type="similarity">
    <text evidence="1 4">Belongs to the aldehyde dehydrogenase family.</text>
</comment>
<keyword evidence="2 4" id="KW-0560">Oxidoreductase</keyword>
<dbReference type="PANTHER" id="PTHR11699">
    <property type="entry name" value="ALDEHYDE DEHYDROGENASE-RELATED"/>
    <property type="match status" value="1"/>
</dbReference>
<evidence type="ECO:0000313" key="7">
    <source>
        <dbReference type="Proteomes" id="UP000289856"/>
    </source>
</evidence>
<evidence type="ECO:0000259" key="5">
    <source>
        <dbReference type="Pfam" id="PF00171"/>
    </source>
</evidence>
<gene>
    <name evidence="6" type="primary">ycbD_2</name>
    <name evidence="6" type="ORF">KCTCHS21_52370</name>
</gene>
<proteinExistence type="inferred from homology"/>
<dbReference type="PROSITE" id="PS00070">
    <property type="entry name" value="ALDEHYDE_DEHYDR_CYS"/>
    <property type="match status" value="1"/>
</dbReference>
<dbReference type="Pfam" id="PF00171">
    <property type="entry name" value="Aldedh"/>
    <property type="match status" value="1"/>
</dbReference>
<dbReference type="FunFam" id="3.40.605.10:FF:000007">
    <property type="entry name" value="NAD/NADP-dependent betaine aldehyde dehydrogenase"/>
    <property type="match status" value="1"/>
</dbReference>
<dbReference type="AlphaFoldDB" id="A0A3T1DCZ5"/>
<dbReference type="InterPro" id="IPR016160">
    <property type="entry name" value="Ald_DH_CS_CYS"/>
</dbReference>
<dbReference type="FunFam" id="3.40.309.10:FF:000012">
    <property type="entry name" value="Betaine aldehyde dehydrogenase"/>
    <property type="match status" value="1"/>
</dbReference>
<evidence type="ECO:0000256" key="2">
    <source>
        <dbReference type="ARBA" id="ARBA00023002"/>
    </source>
</evidence>
<feature type="domain" description="Aldehyde dehydrogenase" evidence="5">
    <location>
        <begin position="22"/>
        <end position="482"/>
    </location>
</feature>
<evidence type="ECO:0000256" key="3">
    <source>
        <dbReference type="PROSITE-ProRule" id="PRU10007"/>
    </source>
</evidence>
<sequence>MTIEQTYLNFIDGKWSSSVTGKVTGSINPANSNEIVGYVQDSNEADLDLAVSAANRAKESWRKLSGAARGDYLFKVANLLEARLEDIATTMMLEMGKTLPECKGETTRGVAILRYYAGEGMRKIGDVIPSTDSEAMMFTTRVPLGVVGVITPWNFPVAIPVWKMAPALVYGNTVVIKPALETSITAAKLLACFEDAGLPAGVVNMVTGDGAVIGGGIANHPNIQGITFTGSNRVGKQIGQAALSRGAKYQLEMGGKNPLIVAADANLDLAVEAAISGGLKSTGQKCTATSRVLVHSSVYDVFRTKLLDQVKQLKLGNGNDSTTWMGPCASEKQRDTVLSYINKGVAEGASLLFGGSVSADDEELKNGYYVQPTVFDNVTTDMTIAKEEIFGPVLALLPFEDLKEAVALANDVEYGLSASIYTQNIANILTFISDMDAGLVRINAETAGVELQAPFGGMKQSSSHSREQGQAAIEFFTSIKTVFLKA</sequence>
<dbReference type="SUPFAM" id="SSF53720">
    <property type="entry name" value="ALDH-like"/>
    <property type="match status" value="1"/>
</dbReference>
<feature type="active site" evidence="3">
    <location>
        <position position="252"/>
    </location>
</feature>
<reference evidence="6 7" key="1">
    <citation type="submission" date="2019-01" db="EMBL/GenBank/DDBJ databases">
        <title>Complete genome sequence of Cohnella hallensis HS21 isolated from Korean fir (Abies koreana) rhizospheric soil.</title>
        <authorList>
            <person name="Jiang L."/>
            <person name="Kang S.W."/>
            <person name="Kim S."/>
            <person name="Jung J."/>
            <person name="Kim C.Y."/>
            <person name="Kim D.H."/>
            <person name="Kim S.W."/>
            <person name="Lee J."/>
        </authorList>
    </citation>
    <scope>NUCLEOTIDE SEQUENCE [LARGE SCALE GENOMIC DNA]</scope>
    <source>
        <strain evidence="6 7">HS21</strain>
    </source>
</reference>
<evidence type="ECO:0000256" key="1">
    <source>
        <dbReference type="ARBA" id="ARBA00009986"/>
    </source>
</evidence>
<evidence type="ECO:0000313" key="6">
    <source>
        <dbReference type="EMBL" id="BBI35838.1"/>
    </source>
</evidence>
<dbReference type="InterPro" id="IPR029510">
    <property type="entry name" value="Ald_DH_CS_GLU"/>
</dbReference>
<dbReference type="OrthoDB" id="20170at2"/>
<dbReference type="Gene3D" id="3.40.605.10">
    <property type="entry name" value="Aldehyde Dehydrogenase, Chain A, domain 1"/>
    <property type="match status" value="1"/>
</dbReference>
<protein>
    <submittedName>
        <fullName evidence="6">Putative aldehyde dehydrogenase YcbD</fullName>
    </submittedName>
</protein>
<dbReference type="KEGG" id="cohn:KCTCHS21_52370"/>
<evidence type="ECO:0000256" key="4">
    <source>
        <dbReference type="RuleBase" id="RU003345"/>
    </source>
</evidence>
<dbReference type="GO" id="GO:0016620">
    <property type="term" value="F:oxidoreductase activity, acting on the aldehyde or oxo group of donors, NAD or NADP as acceptor"/>
    <property type="evidence" value="ECO:0007669"/>
    <property type="project" value="InterPro"/>
</dbReference>
<dbReference type="InterPro" id="IPR054869">
    <property type="entry name" value="AlphKGSA_gudD"/>
</dbReference>
<dbReference type="PROSITE" id="PS00687">
    <property type="entry name" value="ALDEHYDE_DEHYDR_GLU"/>
    <property type="match status" value="1"/>
</dbReference>
<dbReference type="Proteomes" id="UP000289856">
    <property type="component" value="Chromosome"/>
</dbReference>
<dbReference type="InterPro" id="IPR016163">
    <property type="entry name" value="Ald_DH_C"/>
</dbReference>
<dbReference type="InterPro" id="IPR015590">
    <property type="entry name" value="Aldehyde_DH_dom"/>
</dbReference>
<accession>A0A3T1DCZ5</accession>
<dbReference type="Gene3D" id="3.40.309.10">
    <property type="entry name" value="Aldehyde Dehydrogenase, Chain A, domain 2"/>
    <property type="match status" value="1"/>
</dbReference>
<name>A0A3T1DCZ5_9BACL</name>
<dbReference type="RefSeq" id="WP_130614847.1">
    <property type="nucleotide sequence ID" value="NZ_AP019400.1"/>
</dbReference>
<dbReference type="InterPro" id="IPR016161">
    <property type="entry name" value="Ald_DH/histidinol_DH"/>
</dbReference>
<dbReference type="InterPro" id="IPR016162">
    <property type="entry name" value="Ald_DH_N"/>
</dbReference>
<keyword evidence="7" id="KW-1185">Reference proteome</keyword>
<dbReference type="EMBL" id="AP019400">
    <property type="protein sequence ID" value="BBI35838.1"/>
    <property type="molecule type" value="Genomic_DNA"/>
</dbReference>
<dbReference type="NCBIfam" id="NF042993">
    <property type="entry name" value="AlphKGSA_gudD"/>
    <property type="match status" value="1"/>
</dbReference>